<keyword evidence="3" id="KW-1003">Cell membrane</keyword>
<dbReference type="PANTHER" id="PTHR30193">
    <property type="entry name" value="ABC TRANSPORTER PERMEASE PROTEIN"/>
    <property type="match status" value="1"/>
</dbReference>
<evidence type="ECO:0000256" key="6">
    <source>
        <dbReference type="ARBA" id="ARBA00023136"/>
    </source>
</evidence>
<dbReference type="PROSITE" id="PS50928">
    <property type="entry name" value="ABC_TM1"/>
    <property type="match status" value="1"/>
</dbReference>
<evidence type="ECO:0000256" key="4">
    <source>
        <dbReference type="ARBA" id="ARBA00022692"/>
    </source>
</evidence>
<dbReference type="RefSeq" id="WP_137608037.1">
    <property type="nucleotide sequence ID" value="NZ_BJDH01000010.1"/>
</dbReference>
<evidence type="ECO:0000256" key="5">
    <source>
        <dbReference type="ARBA" id="ARBA00022989"/>
    </source>
</evidence>
<keyword evidence="4 7" id="KW-0812">Transmembrane</keyword>
<comment type="caution">
    <text evidence="9">The sequence shown here is derived from an EMBL/GenBank/DDBJ whole genome shotgun (WGS) entry which is preliminary data.</text>
</comment>
<feature type="transmembrane region" description="Helical" evidence="7">
    <location>
        <begin position="76"/>
        <end position="102"/>
    </location>
</feature>
<organism evidence="9 10">
    <name type="scientific">Lactiplantibacillus daoliensis</name>
    <dbReference type="NCBI Taxonomy" id="2559916"/>
    <lineage>
        <taxon>Bacteria</taxon>
        <taxon>Bacillati</taxon>
        <taxon>Bacillota</taxon>
        <taxon>Bacilli</taxon>
        <taxon>Lactobacillales</taxon>
        <taxon>Lactobacillaceae</taxon>
        <taxon>Lactiplantibacillus</taxon>
    </lineage>
</organism>
<proteinExistence type="inferred from homology"/>
<dbReference type="PANTHER" id="PTHR30193:SF37">
    <property type="entry name" value="INNER MEMBRANE ABC TRANSPORTER PERMEASE PROTEIN YCJO"/>
    <property type="match status" value="1"/>
</dbReference>
<feature type="transmembrane region" description="Helical" evidence="7">
    <location>
        <begin position="271"/>
        <end position="291"/>
    </location>
</feature>
<name>A0ABW1UIE2_9LACO</name>
<evidence type="ECO:0000256" key="3">
    <source>
        <dbReference type="ARBA" id="ARBA00022475"/>
    </source>
</evidence>
<dbReference type="CDD" id="cd06261">
    <property type="entry name" value="TM_PBP2"/>
    <property type="match status" value="1"/>
</dbReference>
<feature type="domain" description="ABC transmembrane type-1" evidence="8">
    <location>
        <begin position="77"/>
        <end position="287"/>
    </location>
</feature>
<sequence length="299" mass="33808">MQETIKRKPKRKGKKIPFAYYMMVVPIGILFFIFHTIPFLRGVFYSFTDWSGYGTWKFVGLKNYLYMFGNSNITHAYWFTFKFALFATILVNAIALAIAVGLNGKIKYQNFLKAIYFLPYMLGSLIVGFVFKFIFGNMLPSLGRALHWGFMSSNILGTTHAWVGILIMTIWQGLAFNTLIYLAGLQSVDPEIYEAAALDGVNPWQKFMRLTFPLIAPFFTINLVLSVKGYLMVFDQIMAMTNGGPGNSTTSISVEIYTQGFQGSQFAVQSANAVVLFIVVLTISLIQLRVLNKREERLG</sequence>
<evidence type="ECO:0000313" key="9">
    <source>
        <dbReference type="EMBL" id="MFC6295609.1"/>
    </source>
</evidence>
<evidence type="ECO:0000256" key="2">
    <source>
        <dbReference type="ARBA" id="ARBA00022448"/>
    </source>
</evidence>
<dbReference type="SUPFAM" id="SSF161098">
    <property type="entry name" value="MetI-like"/>
    <property type="match status" value="1"/>
</dbReference>
<dbReference type="Gene3D" id="1.10.3720.10">
    <property type="entry name" value="MetI-like"/>
    <property type="match status" value="1"/>
</dbReference>
<feature type="transmembrane region" description="Helical" evidence="7">
    <location>
        <begin position="114"/>
        <end position="135"/>
    </location>
</feature>
<comment type="similarity">
    <text evidence="7">Belongs to the binding-protein-dependent transport system permease family.</text>
</comment>
<protein>
    <submittedName>
        <fullName evidence="9">Carbohydrate ABC transporter permease</fullName>
    </submittedName>
</protein>
<evidence type="ECO:0000256" key="7">
    <source>
        <dbReference type="RuleBase" id="RU363032"/>
    </source>
</evidence>
<feature type="transmembrane region" description="Helical" evidence="7">
    <location>
        <begin position="210"/>
        <end position="231"/>
    </location>
</feature>
<reference evidence="10" key="1">
    <citation type="journal article" date="2019" name="Int. J. Syst. Evol. Microbiol.">
        <title>The Global Catalogue of Microorganisms (GCM) 10K type strain sequencing project: providing services to taxonomists for standard genome sequencing and annotation.</title>
        <authorList>
            <consortium name="The Broad Institute Genomics Platform"/>
            <consortium name="The Broad Institute Genome Sequencing Center for Infectious Disease"/>
            <person name="Wu L."/>
            <person name="Ma J."/>
        </authorList>
    </citation>
    <scope>NUCLEOTIDE SEQUENCE [LARGE SCALE GENOMIC DNA]</scope>
    <source>
        <strain evidence="10">CCM 8934</strain>
    </source>
</reference>
<evidence type="ECO:0000259" key="8">
    <source>
        <dbReference type="PROSITE" id="PS50928"/>
    </source>
</evidence>
<dbReference type="InterPro" id="IPR051393">
    <property type="entry name" value="ABC_transporter_permease"/>
</dbReference>
<keyword evidence="2 7" id="KW-0813">Transport</keyword>
<accession>A0ABW1UIE2</accession>
<dbReference type="Proteomes" id="UP001596227">
    <property type="component" value="Unassembled WGS sequence"/>
</dbReference>
<dbReference type="InterPro" id="IPR000515">
    <property type="entry name" value="MetI-like"/>
</dbReference>
<dbReference type="EMBL" id="JBHSSB010000030">
    <property type="protein sequence ID" value="MFC6295609.1"/>
    <property type="molecule type" value="Genomic_DNA"/>
</dbReference>
<comment type="subcellular location">
    <subcellularLocation>
        <location evidence="1 7">Cell membrane</location>
        <topology evidence="1 7">Multi-pass membrane protein</topology>
    </subcellularLocation>
</comment>
<gene>
    <name evidence="9" type="ORF">ACFQH1_10400</name>
</gene>
<keyword evidence="5 7" id="KW-1133">Transmembrane helix</keyword>
<feature type="transmembrane region" description="Helical" evidence="7">
    <location>
        <begin position="155"/>
        <end position="176"/>
    </location>
</feature>
<keyword evidence="10" id="KW-1185">Reference proteome</keyword>
<evidence type="ECO:0000313" key="10">
    <source>
        <dbReference type="Proteomes" id="UP001596227"/>
    </source>
</evidence>
<feature type="transmembrane region" description="Helical" evidence="7">
    <location>
        <begin position="20"/>
        <end position="40"/>
    </location>
</feature>
<evidence type="ECO:0000256" key="1">
    <source>
        <dbReference type="ARBA" id="ARBA00004651"/>
    </source>
</evidence>
<dbReference type="InterPro" id="IPR035906">
    <property type="entry name" value="MetI-like_sf"/>
</dbReference>
<keyword evidence="6 7" id="KW-0472">Membrane</keyword>
<dbReference type="Pfam" id="PF00528">
    <property type="entry name" value="BPD_transp_1"/>
    <property type="match status" value="1"/>
</dbReference>